<organism evidence="2 3">
    <name type="scientific">Streptomyces humidus</name>
    <dbReference type="NCBI Taxonomy" id="52259"/>
    <lineage>
        <taxon>Bacteria</taxon>
        <taxon>Bacillati</taxon>
        <taxon>Actinomycetota</taxon>
        <taxon>Actinomycetes</taxon>
        <taxon>Kitasatosporales</taxon>
        <taxon>Streptomycetaceae</taxon>
        <taxon>Streptomyces</taxon>
    </lineage>
</organism>
<dbReference type="EMBL" id="BMTL01000040">
    <property type="protein sequence ID" value="GGS22034.1"/>
    <property type="molecule type" value="Genomic_DNA"/>
</dbReference>
<feature type="region of interest" description="Disordered" evidence="1">
    <location>
        <begin position="102"/>
        <end position="138"/>
    </location>
</feature>
<name>A0A918L9E1_9ACTN</name>
<sequence length="138" mass="14018">MPVGLGLCDALRPSSGGEDPPDEVQPAAESETARAAATAATAVAAVDGRRARPVRIPHLERLVSVMGAPVPCLDCALVRSRPAIRGRTRLSVMAVRGPPAWPSVVIRGRSRPSATPPGGPRGGPGGSGRDARVPGAQP</sequence>
<reference evidence="2" key="2">
    <citation type="submission" date="2020-09" db="EMBL/GenBank/DDBJ databases">
        <authorList>
            <person name="Sun Q."/>
            <person name="Ohkuma M."/>
        </authorList>
    </citation>
    <scope>NUCLEOTIDE SEQUENCE</scope>
    <source>
        <strain evidence="2">JCM 4386</strain>
    </source>
</reference>
<gene>
    <name evidence="2" type="ORF">GCM10010269_71090</name>
</gene>
<protein>
    <submittedName>
        <fullName evidence="2">Uncharacterized protein</fullName>
    </submittedName>
</protein>
<comment type="caution">
    <text evidence="2">The sequence shown here is derived from an EMBL/GenBank/DDBJ whole genome shotgun (WGS) entry which is preliminary data.</text>
</comment>
<evidence type="ECO:0000313" key="3">
    <source>
        <dbReference type="Proteomes" id="UP000606194"/>
    </source>
</evidence>
<proteinExistence type="predicted"/>
<keyword evidence="3" id="KW-1185">Reference proteome</keyword>
<reference evidence="2" key="1">
    <citation type="journal article" date="2014" name="Int. J. Syst. Evol. Microbiol.">
        <title>Complete genome sequence of Corynebacterium casei LMG S-19264T (=DSM 44701T), isolated from a smear-ripened cheese.</title>
        <authorList>
            <consortium name="US DOE Joint Genome Institute (JGI-PGF)"/>
            <person name="Walter F."/>
            <person name="Albersmeier A."/>
            <person name="Kalinowski J."/>
            <person name="Ruckert C."/>
        </authorList>
    </citation>
    <scope>NUCLEOTIDE SEQUENCE</scope>
    <source>
        <strain evidence="2">JCM 4386</strain>
    </source>
</reference>
<dbReference type="AlphaFoldDB" id="A0A918L9E1"/>
<evidence type="ECO:0000313" key="2">
    <source>
        <dbReference type="EMBL" id="GGS22034.1"/>
    </source>
</evidence>
<evidence type="ECO:0000256" key="1">
    <source>
        <dbReference type="SAM" id="MobiDB-lite"/>
    </source>
</evidence>
<accession>A0A918L9E1</accession>
<feature type="region of interest" description="Disordered" evidence="1">
    <location>
        <begin position="11"/>
        <end position="30"/>
    </location>
</feature>
<dbReference type="Proteomes" id="UP000606194">
    <property type="component" value="Unassembled WGS sequence"/>
</dbReference>